<evidence type="ECO:0000256" key="1">
    <source>
        <dbReference type="SAM" id="MobiDB-lite"/>
    </source>
</evidence>
<feature type="region of interest" description="Disordered" evidence="1">
    <location>
        <begin position="130"/>
        <end position="165"/>
    </location>
</feature>
<accession>A0A0P6YA01</accession>
<comment type="caution">
    <text evidence="3">The sequence shown here is derived from an EMBL/GenBank/DDBJ whole genome shotgun (WGS) entry which is preliminary data.</text>
</comment>
<dbReference type="Proteomes" id="UP000050277">
    <property type="component" value="Unassembled WGS sequence"/>
</dbReference>
<keyword evidence="2" id="KW-0472">Membrane</keyword>
<keyword evidence="2" id="KW-0812">Transmembrane</keyword>
<evidence type="ECO:0000313" key="4">
    <source>
        <dbReference type="Proteomes" id="UP000050277"/>
    </source>
</evidence>
<keyword evidence="2" id="KW-1133">Transmembrane helix</keyword>
<dbReference type="STRING" id="70996.SE18_08460"/>
<proteinExistence type="predicted"/>
<protein>
    <submittedName>
        <fullName evidence="3">Uncharacterized protein</fullName>
    </submittedName>
</protein>
<keyword evidence="4" id="KW-1185">Reference proteome</keyword>
<dbReference type="EMBL" id="LGKP01000014">
    <property type="protein sequence ID" value="KPL89979.1"/>
    <property type="molecule type" value="Genomic_DNA"/>
</dbReference>
<feature type="transmembrane region" description="Helical" evidence="2">
    <location>
        <begin position="6"/>
        <end position="27"/>
    </location>
</feature>
<name>A0A0P6YA01_9CHLR</name>
<evidence type="ECO:0000256" key="2">
    <source>
        <dbReference type="SAM" id="Phobius"/>
    </source>
</evidence>
<evidence type="ECO:0000313" key="3">
    <source>
        <dbReference type="EMBL" id="KPL89979.1"/>
    </source>
</evidence>
<dbReference type="RefSeq" id="WP_054534006.1">
    <property type="nucleotide sequence ID" value="NZ_LGKP01000014.1"/>
</dbReference>
<gene>
    <name evidence="3" type="ORF">SE18_08460</name>
</gene>
<sequence>MTEAEQAIKLINGNGLIGILVVILFFLSKSAAPAVGKVWDWFVSYFNPARADEKEQQKKNDQDREARLRKEEIALLSQVYDGELLDAYKKNTEANVQVIMTMQAMQIEMRASRQDLDDIKLDIAAIYAQNRQSQPSRDRRNATQPNQPLPTQEGKPHARNHQRNR</sequence>
<dbReference type="OrthoDB" id="9848919at2"/>
<organism evidence="3 4">
    <name type="scientific">Herpetosiphon geysericola</name>
    <dbReference type="NCBI Taxonomy" id="70996"/>
    <lineage>
        <taxon>Bacteria</taxon>
        <taxon>Bacillati</taxon>
        <taxon>Chloroflexota</taxon>
        <taxon>Chloroflexia</taxon>
        <taxon>Herpetosiphonales</taxon>
        <taxon>Herpetosiphonaceae</taxon>
        <taxon>Herpetosiphon</taxon>
    </lineage>
</organism>
<dbReference type="AlphaFoldDB" id="A0A0P6YA01"/>
<reference evidence="3 4" key="1">
    <citation type="submission" date="2015-07" db="EMBL/GenBank/DDBJ databases">
        <title>Whole genome sequence of Herpetosiphon geysericola DSM 7119.</title>
        <authorList>
            <person name="Hemp J."/>
            <person name="Ward L.M."/>
            <person name="Pace L.A."/>
            <person name="Fischer W.W."/>
        </authorList>
    </citation>
    <scope>NUCLEOTIDE SEQUENCE [LARGE SCALE GENOMIC DNA]</scope>
    <source>
        <strain evidence="3 4">DSM 7119</strain>
    </source>
</reference>